<comment type="caution">
    <text evidence="1">The sequence shown here is derived from an EMBL/GenBank/DDBJ whole genome shotgun (WGS) entry which is preliminary data.</text>
</comment>
<accession>A0ABT0R8J5</accession>
<name>A0ABT0R8J5_9BACT</name>
<evidence type="ECO:0000313" key="1">
    <source>
        <dbReference type="EMBL" id="MCL6657235.1"/>
    </source>
</evidence>
<dbReference type="RefSeq" id="WP_102728378.1">
    <property type="nucleotide sequence ID" value="NZ_CP072027.1"/>
</dbReference>
<dbReference type="EMBL" id="JAMGSI010000002">
    <property type="protein sequence ID" value="MCL6657235.1"/>
    <property type="molecule type" value="Genomic_DNA"/>
</dbReference>
<sequence length="82" mass="9580">MNPVYVPILLAWTALLLFHSPAFSDIRLPIPSATRNLNKQNTKLLQLKRLLDEDSIIPFYQEADKMLKEASLYRKKMSLHRN</sequence>
<keyword evidence="2" id="KW-1185">Reference proteome</keyword>
<gene>
    <name evidence="1" type="ORF">M8N44_07880</name>
</gene>
<proteinExistence type="predicted"/>
<reference evidence="1 2" key="1">
    <citation type="submission" date="2022-03" db="EMBL/GenBank/DDBJ databases">
        <title>Taxonomic description of new species and reclassification of some bacterial strains.</title>
        <authorList>
            <person name="Ndongo S."/>
        </authorList>
    </citation>
    <scope>NUCLEOTIDE SEQUENCE [LARGE SCALE GENOMIC DNA]</scope>
    <source>
        <strain evidence="1 2">Marseille-P6666</strain>
    </source>
</reference>
<organism evidence="1 2">
    <name type="scientific">Akkermansia massiliensis</name>
    <dbReference type="NCBI Taxonomy" id="2927224"/>
    <lineage>
        <taxon>Bacteria</taxon>
        <taxon>Pseudomonadati</taxon>
        <taxon>Verrucomicrobiota</taxon>
        <taxon>Verrucomicrobiia</taxon>
        <taxon>Verrucomicrobiales</taxon>
        <taxon>Akkermansiaceae</taxon>
        <taxon>Akkermansia</taxon>
    </lineage>
</organism>
<dbReference type="Proteomes" id="UP001202031">
    <property type="component" value="Unassembled WGS sequence"/>
</dbReference>
<evidence type="ECO:0000313" key="2">
    <source>
        <dbReference type="Proteomes" id="UP001202031"/>
    </source>
</evidence>
<protein>
    <submittedName>
        <fullName evidence="1">Uncharacterized protein</fullName>
    </submittedName>
</protein>
<dbReference type="GeneID" id="84023777"/>